<dbReference type="NCBIfam" id="TIGR01484">
    <property type="entry name" value="HAD-SF-IIB"/>
    <property type="match status" value="1"/>
</dbReference>
<dbReference type="PANTHER" id="PTHR10000">
    <property type="entry name" value="PHOSPHOSERINE PHOSPHATASE"/>
    <property type="match status" value="1"/>
</dbReference>
<dbReference type="Gene3D" id="3.30.1240.10">
    <property type="match status" value="1"/>
</dbReference>
<dbReference type="Pfam" id="PF08282">
    <property type="entry name" value="Hydrolase_3"/>
    <property type="match status" value="1"/>
</dbReference>
<dbReference type="PANTHER" id="PTHR10000:SF8">
    <property type="entry name" value="HAD SUPERFAMILY HYDROLASE-LIKE, TYPE 3"/>
    <property type="match status" value="1"/>
</dbReference>
<dbReference type="GO" id="GO:0005829">
    <property type="term" value="C:cytosol"/>
    <property type="evidence" value="ECO:0007669"/>
    <property type="project" value="TreeGrafter"/>
</dbReference>
<evidence type="ECO:0008006" key="3">
    <source>
        <dbReference type="Google" id="ProtNLM"/>
    </source>
</evidence>
<name>A0A1H8Z0S3_9LACT</name>
<dbReference type="PROSITE" id="PS01228">
    <property type="entry name" value="COF_1"/>
    <property type="match status" value="1"/>
</dbReference>
<dbReference type="PROSITE" id="PS01229">
    <property type="entry name" value="COF_2"/>
    <property type="match status" value="1"/>
</dbReference>
<dbReference type="SFLD" id="SFLDG01144">
    <property type="entry name" value="C2.B.4:_PGP_Like"/>
    <property type="match status" value="1"/>
</dbReference>
<dbReference type="InterPro" id="IPR023214">
    <property type="entry name" value="HAD_sf"/>
</dbReference>
<dbReference type="GO" id="GO:0000287">
    <property type="term" value="F:magnesium ion binding"/>
    <property type="evidence" value="ECO:0007669"/>
    <property type="project" value="TreeGrafter"/>
</dbReference>
<evidence type="ECO:0000313" key="1">
    <source>
        <dbReference type="EMBL" id="SEP57931.1"/>
    </source>
</evidence>
<keyword evidence="2" id="KW-1185">Reference proteome</keyword>
<dbReference type="SFLD" id="SFLDS00003">
    <property type="entry name" value="Haloacid_Dehalogenase"/>
    <property type="match status" value="1"/>
</dbReference>
<accession>A0A1H8Z0S3</accession>
<dbReference type="EMBL" id="FOEN01000001">
    <property type="protein sequence ID" value="SEP57931.1"/>
    <property type="molecule type" value="Genomic_DNA"/>
</dbReference>
<dbReference type="SUPFAM" id="SSF56784">
    <property type="entry name" value="HAD-like"/>
    <property type="match status" value="1"/>
</dbReference>
<dbReference type="CDD" id="cd07516">
    <property type="entry name" value="HAD_Pase"/>
    <property type="match status" value="1"/>
</dbReference>
<dbReference type="Proteomes" id="UP000198833">
    <property type="component" value="Unassembled WGS sequence"/>
</dbReference>
<dbReference type="STRING" id="89093.SAMN04488558_101101"/>
<organism evidence="1 2">
    <name type="scientific">Ignavigranum ruoffiae</name>
    <dbReference type="NCBI Taxonomy" id="89093"/>
    <lineage>
        <taxon>Bacteria</taxon>
        <taxon>Bacillati</taxon>
        <taxon>Bacillota</taxon>
        <taxon>Bacilli</taxon>
        <taxon>Lactobacillales</taxon>
        <taxon>Aerococcaceae</taxon>
        <taxon>Ignavigranum</taxon>
    </lineage>
</organism>
<reference evidence="1 2" key="1">
    <citation type="submission" date="2016-10" db="EMBL/GenBank/DDBJ databases">
        <authorList>
            <person name="de Groot N.N."/>
        </authorList>
    </citation>
    <scope>NUCLEOTIDE SEQUENCE [LARGE SCALE GENOMIC DNA]</scope>
    <source>
        <strain evidence="1 2">DSM 15695</strain>
    </source>
</reference>
<dbReference type="Gene3D" id="3.40.50.1000">
    <property type="entry name" value="HAD superfamily/HAD-like"/>
    <property type="match status" value="1"/>
</dbReference>
<dbReference type="RefSeq" id="WP_092569676.1">
    <property type="nucleotide sequence ID" value="NZ_CALUDV010000004.1"/>
</dbReference>
<dbReference type="OrthoDB" id="9790031at2"/>
<dbReference type="InterPro" id="IPR006379">
    <property type="entry name" value="HAD-SF_hydro_IIB"/>
</dbReference>
<dbReference type="NCBIfam" id="TIGR00099">
    <property type="entry name" value="Cof-subfamily"/>
    <property type="match status" value="1"/>
</dbReference>
<dbReference type="SFLD" id="SFLDG01140">
    <property type="entry name" value="C2.B:_Phosphomannomutase_and_P"/>
    <property type="match status" value="1"/>
</dbReference>
<dbReference type="InterPro" id="IPR036412">
    <property type="entry name" value="HAD-like_sf"/>
</dbReference>
<gene>
    <name evidence="1" type="ORF">SAMN04488558_101101</name>
</gene>
<protein>
    <recommendedName>
        <fullName evidence="3">Cof subfamily of IIB subfamily of haloacid dehalogenase superfamily/HAD-superfamily hydrolase, subfamily IIB</fullName>
    </recommendedName>
</protein>
<dbReference type="AlphaFoldDB" id="A0A1H8Z0S3"/>
<evidence type="ECO:0000313" key="2">
    <source>
        <dbReference type="Proteomes" id="UP000198833"/>
    </source>
</evidence>
<proteinExistence type="predicted"/>
<dbReference type="GO" id="GO:0016791">
    <property type="term" value="F:phosphatase activity"/>
    <property type="evidence" value="ECO:0007669"/>
    <property type="project" value="UniProtKB-ARBA"/>
</dbReference>
<dbReference type="InterPro" id="IPR000150">
    <property type="entry name" value="Cof"/>
</dbReference>
<sequence>MIRLIAVDLDGTLLAPDKSLSDHNRLALHQANALGIKIVICTGRPYLAAQPVLDQLGLKSAEDYLITFNGGQIHRASDGQVIYRQALDFSDFLIWQKELERLQLPWHPVDEEWVYQAPKEDSPFPSIYVSQVTTAPAKTKDYQLFGPDNYFLKFVVATDQEYLLQQLEQLKPELADQYAIVHSHPFQIEISKAGVSKGNALARLGRRLQIPPEEMLTIGDQANDASMIKMAGIGVAMGNAAAEVKAQADYVTASNQDNGVAKAIYHLLNIRRGNHGII</sequence>